<accession>A0A7Z0QPC3</accession>
<reference evidence="1 2" key="1">
    <citation type="submission" date="2020-07" db="EMBL/GenBank/DDBJ databases">
        <title>isolation of Luteimonas sp. SJ-16.</title>
        <authorList>
            <person name="Huang X.-X."/>
            <person name="Xu L."/>
            <person name="Sun J.-Q."/>
        </authorList>
    </citation>
    <scope>NUCLEOTIDE SEQUENCE [LARGE SCALE GENOMIC DNA]</scope>
    <source>
        <strain evidence="1 2">SJ-16</strain>
    </source>
</reference>
<proteinExistence type="predicted"/>
<evidence type="ECO:0000313" key="1">
    <source>
        <dbReference type="EMBL" id="NYZ61275.1"/>
    </source>
</evidence>
<evidence type="ECO:0000313" key="2">
    <source>
        <dbReference type="Proteomes" id="UP000589896"/>
    </source>
</evidence>
<dbReference type="InterPro" id="IPR025234">
    <property type="entry name" value="YjzH-like"/>
</dbReference>
<gene>
    <name evidence="1" type="ORF">H0E82_00660</name>
</gene>
<dbReference type="RefSeq" id="WP_180543049.1">
    <property type="nucleotide sequence ID" value="NZ_JACCJZ010000002.1"/>
</dbReference>
<dbReference type="AlphaFoldDB" id="A0A7Z0QPC3"/>
<organism evidence="1 2">
    <name type="scientific">Luteimonas deserti</name>
    <dbReference type="NCBI Taxonomy" id="2752306"/>
    <lineage>
        <taxon>Bacteria</taxon>
        <taxon>Pseudomonadati</taxon>
        <taxon>Pseudomonadota</taxon>
        <taxon>Gammaproteobacteria</taxon>
        <taxon>Lysobacterales</taxon>
        <taxon>Lysobacteraceae</taxon>
        <taxon>Luteimonas</taxon>
    </lineage>
</organism>
<dbReference type="Proteomes" id="UP000589896">
    <property type="component" value="Unassembled WGS sequence"/>
</dbReference>
<keyword evidence="2" id="KW-1185">Reference proteome</keyword>
<dbReference type="EMBL" id="JACCJZ010000002">
    <property type="protein sequence ID" value="NYZ61275.1"/>
    <property type="molecule type" value="Genomic_DNA"/>
</dbReference>
<dbReference type="Pfam" id="PF13783">
    <property type="entry name" value="DUF4177"/>
    <property type="match status" value="1"/>
</dbReference>
<comment type="caution">
    <text evidence="1">The sequence shown here is derived from an EMBL/GenBank/DDBJ whole genome shotgun (WGS) entry which is preliminary data.</text>
</comment>
<protein>
    <submittedName>
        <fullName evidence="1">DUF4177 domain-containing protein</fullName>
    </submittedName>
</protein>
<sequence length="59" mass="6743">MTTRWHYKVETVKLGPMGGLKSELMEERLQALGQQGWELVNAVHATHWGPTLLFLKRPA</sequence>
<name>A0A7Z0QPC3_9GAMM</name>